<reference evidence="1 2" key="1">
    <citation type="submission" date="2019-05" db="EMBL/GenBank/DDBJ databases">
        <title>Another draft genome of Portunus trituberculatus and its Hox gene families provides insights of decapod evolution.</title>
        <authorList>
            <person name="Jeong J.-H."/>
            <person name="Song I."/>
            <person name="Kim S."/>
            <person name="Choi T."/>
            <person name="Kim D."/>
            <person name="Ryu S."/>
            <person name="Kim W."/>
        </authorList>
    </citation>
    <scope>NUCLEOTIDE SEQUENCE [LARGE SCALE GENOMIC DNA]</scope>
    <source>
        <tissue evidence="1">Muscle</tissue>
    </source>
</reference>
<gene>
    <name evidence="1" type="ORF">E2C01_070822</name>
</gene>
<proteinExistence type="predicted"/>
<accession>A0A5B7HYC8</accession>
<evidence type="ECO:0000313" key="1">
    <source>
        <dbReference type="EMBL" id="MPC76412.1"/>
    </source>
</evidence>
<keyword evidence="2" id="KW-1185">Reference proteome</keyword>
<dbReference type="AlphaFoldDB" id="A0A5B7HYC8"/>
<name>A0A5B7HYC8_PORTR</name>
<dbReference type="EMBL" id="VSRR010043291">
    <property type="protein sequence ID" value="MPC76412.1"/>
    <property type="molecule type" value="Genomic_DNA"/>
</dbReference>
<comment type="caution">
    <text evidence="1">The sequence shown here is derived from an EMBL/GenBank/DDBJ whole genome shotgun (WGS) entry which is preliminary data.</text>
</comment>
<protein>
    <submittedName>
        <fullName evidence="1">Uncharacterized protein</fullName>
    </submittedName>
</protein>
<dbReference type="OrthoDB" id="6380429at2759"/>
<dbReference type="Proteomes" id="UP000324222">
    <property type="component" value="Unassembled WGS sequence"/>
</dbReference>
<sequence length="92" mass="10397">MIDTETITVSLPARRVDTILNRCQALMCKSKEKIQEVTRVTGLLVAATPASELGRLHYRKLETAKIAALHQVNGDFDQFMVLVDDMKSDLHW</sequence>
<evidence type="ECO:0000313" key="2">
    <source>
        <dbReference type="Proteomes" id="UP000324222"/>
    </source>
</evidence>
<organism evidence="1 2">
    <name type="scientific">Portunus trituberculatus</name>
    <name type="common">Swimming crab</name>
    <name type="synonym">Neptunus trituberculatus</name>
    <dbReference type="NCBI Taxonomy" id="210409"/>
    <lineage>
        <taxon>Eukaryota</taxon>
        <taxon>Metazoa</taxon>
        <taxon>Ecdysozoa</taxon>
        <taxon>Arthropoda</taxon>
        <taxon>Crustacea</taxon>
        <taxon>Multicrustacea</taxon>
        <taxon>Malacostraca</taxon>
        <taxon>Eumalacostraca</taxon>
        <taxon>Eucarida</taxon>
        <taxon>Decapoda</taxon>
        <taxon>Pleocyemata</taxon>
        <taxon>Brachyura</taxon>
        <taxon>Eubrachyura</taxon>
        <taxon>Portunoidea</taxon>
        <taxon>Portunidae</taxon>
        <taxon>Portuninae</taxon>
        <taxon>Portunus</taxon>
    </lineage>
</organism>